<dbReference type="GO" id="GO:0006508">
    <property type="term" value="P:proteolysis"/>
    <property type="evidence" value="ECO:0007669"/>
    <property type="project" value="UniProtKB-KW"/>
</dbReference>
<evidence type="ECO:0000256" key="6">
    <source>
        <dbReference type="ARBA" id="ARBA00023145"/>
    </source>
</evidence>
<dbReference type="FunFam" id="3.40.50.200:FF:000040">
    <property type="entry name" value="Predicted protein"/>
    <property type="match status" value="1"/>
</dbReference>
<evidence type="ECO:0000313" key="10">
    <source>
        <dbReference type="EMBL" id="EFA77524.1"/>
    </source>
</evidence>
<dbReference type="SMART" id="SM00944">
    <property type="entry name" value="Pro-kuma_activ"/>
    <property type="match status" value="1"/>
</dbReference>
<evidence type="ECO:0000313" key="11">
    <source>
        <dbReference type="Proteomes" id="UP000001396"/>
    </source>
</evidence>
<protein>
    <submittedName>
        <fullName evidence="10">Peptidase S8 and S53 domain-containing protein</fullName>
    </submittedName>
</protein>
<gene>
    <name evidence="10" type="ORF">PPL_12127</name>
</gene>
<feature type="binding site" evidence="7">
    <location>
        <position position="683"/>
    </location>
    <ligand>
        <name>Ca(2+)</name>
        <dbReference type="ChEBI" id="CHEBI:29108"/>
    </ligand>
</feature>
<keyword evidence="4 7" id="KW-0720">Serine protease</keyword>
<keyword evidence="3 7" id="KW-0378">Hydrolase</keyword>
<feature type="chain" id="PRO_5003041285" evidence="8">
    <location>
        <begin position="20"/>
        <end position="704"/>
    </location>
</feature>
<evidence type="ECO:0000256" key="8">
    <source>
        <dbReference type="SAM" id="SignalP"/>
    </source>
</evidence>
<accession>D3BLS3</accession>
<evidence type="ECO:0000256" key="3">
    <source>
        <dbReference type="ARBA" id="ARBA00022801"/>
    </source>
</evidence>
<dbReference type="GeneID" id="31367594"/>
<feature type="signal peptide" evidence="8">
    <location>
        <begin position="1"/>
        <end position="19"/>
    </location>
</feature>
<dbReference type="FunCoup" id="D3BLS3">
    <property type="interactions" value="3"/>
</dbReference>
<feature type="binding site" evidence="7">
    <location>
        <position position="681"/>
    </location>
    <ligand>
        <name>Ca(2+)</name>
        <dbReference type="ChEBI" id="CHEBI:29108"/>
    </ligand>
</feature>
<dbReference type="GO" id="GO:0004252">
    <property type="term" value="F:serine-type endopeptidase activity"/>
    <property type="evidence" value="ECO:0007669"/>
    <property type="project" value="UniProtKB-UniRule"/>
</dbReference>
<evidence type="ECO:0000256" key="5">
    <source>
        <dbReference type="ARBA" id="ARBA00022837"/>
    </source>
</evidence>
<evidence type="ECO:0000256" key="1">
    <source>
        <dbReference type="ARBA" id="ARBA00022670"/>
    </source>
</evidence>
<keyword evidence="2 7" id="KW-0479">Metal-binding</keyword>
<keyword evidence="8" id="KW-0732">Signal</keyword>
<dbReference type="Gene3D" id="3.40.50.200">
    <property type="entry name" value="Peptidase S8/S53 domain"/>
    <property type="match status" value="2"/>
</dbReference>
<reference evidence="10 11" key="1">
    <citation type="journal article" date="2011" name="Genome Res.">
        <title>Phylogeny-wide analysis of social amoeba genomes highlights ancient origins for complex intercellular communication.</title>
        <authorList>
            <person name="Heidel A.J."/>
            <person name="Lawal H.M."/>
            <person name="Felder M."/>
            <person name="Schilde C."/>
            <person name="Helps N.R."/>
            <person name="Tunggal B."/>
            <person name="Rivero F."/>
            <person name="John U."/>
            <person name="Schleicher M."/>
            <person name="Eichinger L."/>
            <person name="Platzer M."/>
            <person name="Noegel A.A."/>
            <person name="Schaap P."/>
            <person name="Gloeckner G."/>
        </authorList>
    </citation>
    <scope>NUCLEOTIDE SEQUENCE [LARGE SCALE GENOMIC DNA]</scope>
    <source>
        <strain evidence="11">ATCC 26659 / Pp 5 / PN500</strain>
    </source>
</reference>
<dbReference type="InterPro" id="IPR050819">
    <property type="entry name" value="Tripeptidyl-peptidase_I"/>
</dbReference>
<dbReference type="SUPFAM" id="SSF52743">
    <property type="entry name" value="Subtilisin-like"/>
    <property type="match status" value="1"/>
</dbReference>
<keyword evidence="5 7" id="KW-0106">Calcium</keyword>
<dbReference type="PANTHER" id="PTHR14218">
    <property type="entry name" value="PROTEASE S8 TRIPEPTIDYL PEPTIDASE I CLN2"/>
    <property type="match status" value="1"/>
</dbReference>
<proteinExistence type="predicted"/>
<feature type="binding site" evidence="7">
    <location>
        <position position="659"/>
    </location>
    <ligand>
        <name>Ca(2+)</name>
        <dbReference type="ChEBI" id="CHEBI:29108"/>
    </ligand>
</feature>
<dbReference type="CDD" id="cd04056">
    <property type="entry name" value="Peptidases_S53"/>
    <property type="match status" value="1"/>
</dbReference>
<dbReference type="InterPro" id="IPR015366">
    <property type="entry name" value="S53_propep"/>
</dbReference>
<sequence length="704" mass="76210">MYKVYFALLALIAIATVSASVASRQMVIAQVETDTPAHFVLSNRASQTTILPFKILLKQNNLDVLEEIFWEVSDPKSDAYGKFMTKNEIDMLTGASDETVKAVTQWLFASGLTKFDFMVSADYIQVRTTVNKIEKLLNAQFYDYVSASTGNLRTRINGRAYIPFDLAEHIDFIVGLSEFIEDPKMNIQTIPGAKKPVRANARKAADLTITPAVIKNYYGVPASQVATNDANYQSIAAFGDYFSMGALNYFGKTYKISNVRVNRQGPNCFNENCDQMESDLDIQYSTAMGLNVSTLFINHANGEWVLDWAIQIADASPLPMITSLSYGFSEIEQCVLTNECTTVGYSNLQYVERSNVAFQKLGLMGMSILVSAGDDGAPSFFYASGNCPLDASKYCPLGGCASSSTQCPSVTISYAANNTVCVFPGGTGNPTCGNILNQEGSAALNQFISANKKCKVSIEQDSQQNYHIHSNCACSSLNTITHSGFKVSGYTYSESNGAMFYPDFPTSSPYVTSVGATQILSMSQPEIVCSISTGAIITGGGGFSNVQPQPAYQEPSVNNYLQQNVNLPPAGTYNTSGRAYPDITFVGHAYSIAYTGSDSDTCPCQLGNVDGTSCSSPTLAGLFSLVNDKLLNAGKSQLGFLNPMLYQAQENQPSVFHDITTGDISCNRAYCCEYGFHATQGYDAASGLGSINFPQFQNYVLSLK</sequence>
<feature type="active site" description="Charge relay system" evidence="7">
    <location>
        <position position="613"/>
    </location>
</feature>
<dbReference type="Proteomes" id="UP000001396">
    <property type="component" value="Unassembled WGS sequence"/>
</dbReference>
<dbReference type="STRING" id="670386.D3BLS3"/>
<keyword evidence="1 7" id="KW-0645">Protease</keyword>
<dbReference type="GO" id="GO:0046872">
    <property type="term" value="F:metal ion binding"/>
    <property type="evidence" value="ECO:0007669"/>
    <property type="project" value="UniProtKB-UniRule"/>
</dbReference>
<dbReference type="PROSITE" id="PS51695">
    <property type="entry name" value="SEDOLISIN"/>
    <property type="match status" value="1"/>
</dbReference>
<dbReference type="RefSeq" id="XP_020429652.1">
    <property type="nucleotide sequence ID" value="XM_020582871.1"/>
</dbReference>
<evidence type="ECO:0000256" key="4">
    <source>
        <dbReference type="ARBA" id="ARBA00022825"/>
    </source>
</evidence>
<dbReference type="InParanoid" id="D3BLS3"/>
<evidence type="ECO:0000256" key="2">
    <source>
        <dbReference type="ARBA" id="ARBA00022723"/>
    </source>
</evidence>
<dbReference type="EMBL" id="ADBJ01000042">
    <property type="protein sequence ID" value="EFA77524.1"/>
    <property type="molecule type" value="Genomic_DNA"/>
</dbReference>
<dbReference type="GO" id="GO:0008240">
    <property type="term" value="F:tripeptidyl-peptidase activity"/>
    <property type="evidence" value="ECO:0007669"/>
    <property type="project" value="TreeGrafter"/>
</dbReference>
<dbReference type="PANTHER" id="PTHR14218:SF15">
    <property type="entry name" value="TRIPEPTIDYL-PEPTIDASE 1"/>
    <property type="match status" value="1"/>
</dbReference>
<feature type="domain" description="Peptidase S53" evidence="9">
    <location>
        <begin position="208"/>
        <end position="703"/>
    </location>
</feature>
<dbReference type="InterPro" id="IPR036852">
    <property type="entry name" value="Peptidase_S8/S53_dom_sf"/>
</dbReference>
<name>D3BLS3_HETP5</name>
<dbReference type="Pfam" id="PF09286">
    <property type="entry name" value="Pro-kuma_activ"/>
    <property type="match status" value="1"/>
</dbReference>
<organism evidence="10 11">
    <name type="scientific">Heterostelium pallidum (strain ATCC 26659 / Pp 5 / PN500)</name>
    <name type="common">Cellular slime mold</name>
    <name type="synonym">Polysphondylium pallidum</name>
    <dbReference type="NCBI Taxonomy" id="670386"/>
    <lineage>
        <taxon>Eukaryota</taxon>
        <taxon>Amoebozoa</taxon>
        <taxon>Evosea</taxon>
        <taxon>Eumycetozoa</taxon>
        <taxon>Dictyostelia</taxon>
        <taxon>Acytosteliales</taxon>
        <taxon>Acytosteliaceae</taxon>
        <taxon>Heterostelium</taxon>
    </lineage>
</organism>
<dbReference type="CDD" id="cd11377">
    <property type="entry name" value="Pro-peptidase_S53"/>
    <property type="match status" value="1"/>
</dbReference>
<dbReference type="SUPFAM" id="SSF54897">
    <property type="entry name" value="Protease propeptides/inhibitors"/>
    <property type="match status" value="1"/>
</dbReference>
<feature type="active site" description="Charge relay system" evidence="7">
    <location>
        <position position="281"/>
    </location>
</feature>
<feature type="active site" description="Charge relay system" evidence="7">
    <location>
        <position position="277"/>
    </location>
</feature>
<evidence type="ECO:0000256" key="7">
    <source>
        <dbReference type="PROSITE-ProRule" id="PRU01032"/>
    </source>
</evidence>
<dbReference type="OMA" id="VIRTMNY"/>
<dbReference type="InterPro" id="IPR030400">
    <property type="entry name" value="Sedolisin_dom"/>
</dbReference>
<comment type="cofactor">
    <cofactor evidence="7">
        <name>Ca(2+)</name>
        <dbReference type="ChEBI" id="CHEBI:29108"/>
    </cofactor>
    <text evidence="7">Binds 1 Ca(2+) ion per subunit.</text>
</comment>
<comment type="caution">
    <text evidence="10">The sequence shown here is derived from an EMBL/GenBank/DDBJ whole genome shotgun (WGS) entry which is preliminary data.</text>
</comment>
<dbReference type="AlphaFoldDB" id="D3BLS3"/>
<keyword evidence="11" id="KW-1185">Reference proteome</keyword>
<evidence type="ECO:0000259" key="9">
    <source>
        <dbReference type="PROSITE" id="PS51695"/>
    </source>
</evidence>
<feature type="binding site" evidence="7">
    <location>
        <position position="658"/>
    </location>
    <ligand>
        <name>Ca(2+)</name>
        <dbReference type="ChEBI" id="CHEBI:29108"/>
    </ligand>
</feature>
<keyword evidence="6" id="KW-0865">Zymogen</keyword>